<dbReference type="InterPro" id="IPR029044">
    <property type="entry name" value="Nucleotide-diphossugar_trans"/>
</dbReference>
<dbReference type="Proteomes" id="UP000199236">
    <property type="component" value="Unassembled WGS sequence"/>
</dbReference>
<keyword evidence="8" id="KW-1185">Reference proteome</keyword>
<keyword evidence="6" id="KW-0812">Transmembrane</keyword>
<keyword evidence="4 7" id="KW-0808">Transferase</keyword>
<protein>
    <submittedName>
        <fullName evidence="7">Glycosyltransferase Alg8</fullName>
    </submittedName>
</protein>
<dbReference type="GO" id="GO:0005886">
    <property type="term" value="C:plasma membrane"/>
    <property type="evidence" value="ECO:0007669"/>
    <property type="project" value="UniProtKB-SubCell"/>
</dbReference>
<name>A0A1I5I4L7_9HYPH</name>
<keyword evidence="5 6" id="KW-0472">Membrane</keyword>
<accession>A0A1I5I4L7</accession>
<dbReference type="AlphaFoldDB" id="A0A1I5I4L7"/>
<evidence type="ECO:0000256" key="6">
    <source>
        <dbReference type="SAM" id="Phobius"/>
    </source>
</evidence>
<evidence type="ECO:0000256" key="1">
    <source>
        <dbReference type="ARBA" id="ARBA00004236"/>
    </source>
</evidence>
<evidence type="ECO:0000313" key="7">
    <source>
        <dbReference type="EMBL" id="SFO55588.1"/>
    </source>
</evidence>
<dbReference type="PANTHER" id="PTHR22913">
    <property type="entry name" value="HYALURONAN SYNTHASE"/>
    <property type="match status" value="1"/>
</dbReference>
<evidence type="ECO:0000256" key="4">
    <source>
        <dbReference type="ARBA" id="ARBA00022679"/>
    </source>
</evidence>
<dbReference type="SUPFAM" id="SSF53448">
    <property type="entry name" value="Nucleotide-diphospho-sugar transferases"/>
    <property type="match status" value="1"/>
</dbReference>
<gene>
    <name evidence="7" type="ORF">SAMN04488056_10848</name>
</gene>
<feature type="transmembrane region" description="Helical" evidence="6">
    <location>
        <begin position="27"/>
        <end position="53"/>
    </location>
</feature>
<organism evidence="7 8">
    <name type="scientific">Cohaesibacter marisflavi</name>
    <dbReference type="NCBI Taxonomy" id="655353"/>
    <lineage>
        <taxon>Bacteria</taxon>
        <taxon>Pseudomonadati</taxon>
        <taxon>Pseudomonadota</taxon>
        <taxon>Alphaproteobacteria</taxon>
        <taxon>Hyphomicrobiales</taxon>
        <taxon>Cohaesibacteraceae</taxon>
    </lineage>
</organism>
<comment type="subcellular location">
    <subcellularLocation>
        <location evidence="1">Cell membrane</location>
    </subcellularLocation>
</comment>
<evidence type="ECO:0000256" key="2">
    <source>
        <dbReference type="ARBA" id="ARBA00022475"/>
    </source>
</evidence>
<evidence type="ECO:0000256" key="5">
    <source>
        <dbReference type="ARBA" id="ARBA00023136"/>
    </source>
</evidence>
<keyword evidence="3" id="KW-0328">Glycosyltransferase</keyword>
<dbReference type="RefSeq" id="WP_090073604.1">
    <property type="nucleotide sequence ID" value="NZ_FOVR01000008.1"/>
</dbReference>
<dbReference type="GO" id="GO:0030213">
    <property type="term" value="P:hyaluronan biosynthetic process"/>
    <property type="evidence" value="ECO:0007669"/>
    <property type="project" value="TreeGrafter"/>
</dbReference>
<dbReference type="OrthoDB" id="6964257at2"/>
<feature type="transmembrane region" description="Helical" evidence="6">
    <location>
        <begin position="417"/>
        <end position="435"/>
    </location>
</feature>
<keyword evidence="2" id="KW-1003">Cell membrane</keyword>
<keyword evidence="6" id="KW-1133">Transmembrane helix</keyword>
<evidence type="ECO:0000256" key="3">
    <source>
        <dbReference type="ARBA" id="ARBA00022676"/>
    </source>
</evidence>
<dbReference type="GO" id="GO:0050501">
    <property type="term" value="F:hyaluronan synthase activity"/>
    <property type="evidence" value="ECO:0007669"/>
    <property type="project" value="TreeGrafter"/>
</dbReference>
<sequence>MVAHIAYIMVMLILALSVPVEVSTNASGAIVVLGIVGAWRYSWAATNFLRAFWYKRVVFPRRRNAAEERYFAKPTRAHAFFLTTTFKIAPEISARVYRSIFEAAANSKGGATIVASVVDASDVRLIKSAFASMPMDMSRVQLVFDRIEGTGKRDALATSLRTIAKHYPSRNDIVIFVDGDSCVPKDVVDRSAPYFLDPSYGAMTTDETSESTGGRLFRDWFNLRFAQRQMMMCSMGISERVLTLTGRMSVFRADLATNAEFIEAVQSDHIDHWRLGRVNFLTGDDKSTWYWLLRNGYKMGYLPDVKTLSIETQPRAGFFDSAITLMTRWFGNMLRTNGRALSLGPGRIGFFTWWSILDQRLSMWTTLAGPIGLLLAAILVDPLVLLLYLAWVMLTRYLFCLLISSFREGRFPITYPFLLYFSQTFGALVKSYILFRLDKQKWTRQNTTNKAKAVRTNFMKSNSFSWFLQGLTFCWLALGVSWITGLV</sequence>
<reference evidence="7 8" key="1">
    <citation type="submission" date="2016-10" db="EMBL/GenBank/DDBJ databases">
        <authorList>
            <person name="de Groot N.N."/>
        </authorList>
    </citation>
    <scope>NUCLEOTIDE SEQUENCE [LARGE SCALE GENOMIC DNA]</scope>
    <source>
        <strain evidence="7 8">CGMCC 1.9157</strain>
    </source>
</reference>
<dbReference type="PANTHER" id="PTHR22913:SF12">
    <property type="entry name" value="MANNURONAN SYNTHASE"/>
    <property type="match status" value="1"/>
</dbReference>
<evidence type="ECO:0000313" key="8">
    <source>
        <dbReference type="Proteomes" id="UP000199236"/>
    </source>
</evidence>
<dbReference type="STRING" id="655353.SAMN04488056_10848"/>
<dbReference type="EMBL" id="FOVR01000008">
    <property type="protein sequence ID" value="SFO55588.1"/>
    <property type="molecule type" value="Genomic_DNA"/>
</dbReference>
<proteinExistence type="predicted"/>
<dbReference type="GO" id="GO:0085029">
    <property type="term" value="P:extracellular matrix assembly"/>
    <property type="evidence" value="ECO:0007669"/>
    <property type="project" value="TreeGrafter"/>
</dbReference>
<dbReference type="Pfam" id="PF13641">
    <property type="entry name" value="Glyco_tranf_2_3"/>
    <property type="match status" value="1"/>
</dbReference>
<feature type="transmembrane region" description="Helical" evidence="6">
    <location>
        <begin position="466"/>
        <end position="486"/>
    </location>
</feature>